<dbReference type="PROSITE" id="PS50837">
    <property type="entry name" value="NACHT"/>
    <property type="match status" value="1"/>
</dbReference>
<feature type="domain" description="NACHT" evidence="2">
    <location>
        <begin position="278"/>
        <end position="434"/>
    </location>
</feature>
<dbReference type="InterPro" id="IPR027417">
    <property type="entry name" value="P-loop_NTPase"/>
</dbReference>
<dbReference type="InterPro" id="IPR056693">
    <property type="entry name" value="DUF7791"/>
</dbReference>
<dbReference type="PANTHER" id="PTHR10039">
    <property type="entry name" value="AMELOGENIN"/>
    <property type="match status" value="1"/>
</dbReference>
<dbReference type="InterPro" id="IPR007111">
    <property type="entry name" value="NACHT_NTPase"/>
</dbReference>
<name>A0A6A5ZSK3_9PLEO</name>
<dbReference type="InterPro" id="IPR056884">
    <property type="entry name" value="NPHP3-like_N"/>
</dbReference>
<protein>
    <recommendedName>
        <fullName evidence="2">NACHT domain-containing protein</fullName>
    </recommendedName>
</protein>
<evidence type="ECO:0000256" key="1">
    <source>
        <dbReference type="ARBA" id="ARBA00022737"/>
    </source>
</evidence>
<gene>
    <name evidence="3" type="ORF">BDV96DRAFT_639215</name>
</gene>
<evidence type="ECO:0000313" key="3">
    <source>
        <dbReference type="EMBL" id="KAF2122640.1"/>
    </source>
</evidence>
<organism evidence="3 4">
    <name type="scientific">Lophiotrema nucula</name>
    <dbReference type="NCBI Taxonomy" id="690887"/>
    <lineage>
        <taxon>Eukaryota</taxon>
        <taxon>Fungi</taxon>
        <taxon>Dikarya</taxon>
        <taxon>Ascomycota</taxon>
        <taxon>Pezizomycotina</taxon>
        <taxon>Dothideomycetes</taxon>
        <taxon>Pleosporomycetidae</taxon>
        <taxon>Pleosporales</taxon>
        <taxon>Lophiotremataceae</taxon>
        <taxon>Lophiotrema</taxon>
    </lineage>
</organism>
<dbReference type="Proteomes" id="UP000799770">
    <property type="component" value="Unassembled WGS sequence"/>
</dbReference>
<dbReference type="AlphaFoldDB" id="A0A6A5ZSK3"/>
<keyword evidence="4" id="KW-1185">Reference proteome</keyword>
<dbReference type="PANTHER" id="PTHR10039:SF5">
    <property type="entry name" value="NACHT DOMAIN-CONTAINING PROTEIN"/>
    <property type="match status" value="1"/>
</dbReference>
<sequence length="879" mass="100450">MDPFSALAVATSIVQFLDFAGNILKGSAEIAKVFTKASNGKTVEHTDLHKATERLSELSKNLELRDRGDLHAYTSDHEQVIIALAQDSERVAQQLISVLHKVRVKDEATRWATCLQALKAVWKDEEIKSLKTRLDGFRSQLTLHLLAVIRNEAFSSHTDLKKQIADLQEFTAQSFLKQVNNSDKWRKSIANGIRLQYTTNDELVDDSFVPSQLAKAGLEQKSRLFADMILSTLNFEGMDDRHDTIVDAHQETYRWIFSNDESHGSWMNFPTWLQSPLGVYWITGKPGAGKSTLMKFLYGDSRTLDIVSSSSLLKVVTAAFFFWNSGKSMQMSQEGLVRSLLYQTLSKCKEYAPIAFPDRWEMYALLGQLPTKSLTWNQIRQGFYRLLEKAGSHNRLFYIIDGLDEYDGNHTDLITFLNRISKLPNVKMCVSSRPWVVFEEAFQLSPSLHVHELTYPDIKRYVTSNFHENRGYKELELEEPDYAAQLVEQIAQKSAGVFLWVAVVVKSLLNGVTNGDRIPDLQKRVDALPPDLEELFHNILHSLEPAYKQQAFQLFRVFRASKRPITIIDMTFADECDATKVLEQAVEPLPESQIQAKLGRMRRRLVSRCKCLLEVVGRDQLRAEANVQYLHRTVKDFMEKDSIWNEIVVNTSAHWDPYLQLCLSDLMQLKTIDNGSPIQVHSLFRWCIQYTADSSITDTSTRILLLDELNHATHLLAARDISVRVSFLRTLSDGALKRYWEQLDNPDSTPFINMMIQCRLTFYVKAKLDEGYPIRKNEPLAPLLFGRAYGEVDPGEDQHGVFVSDKNLDFNLLKLLLDHGADPHFKCGGYTWLQVSQISYADDFNKMGTMVKRYPVGGIHKSSKEGKKSFRMSLKGLFR</sequence>
<dbReference type="Pfam" id="PF25053">
    <property type="entry name" value="DUF7791"/>
    <property type="match status" value="1"/>
</dbReference>
<dbReference type="SUPFAM" id="SSF52540">
    <property type="entry name" value="P-loop containing nucleoside triphosphate hydrolases"/>
    <property type="match status" value="1"/>
</dbReference>
<proteinExistence type="predicted"/>
<dbReference type="OrthoDB" id="443402at2759"/>
<evidence type="ECO:0000313" key="4">
    <source>
        <dbReference type="Proteomes" id="UP000799770"/>
    </source>
</evidence>
<dbReference type="Gene3D" id="3.40.50.300">
    <property type="entry name" value="P-loop containing nucleotide triphosphate hydrolases"/>
    <property type="match status" value="1"/>
</dbReference>
<keyword evidence="1" id="KW-0677">Repeat</keyword>
<evidence type="ECO:0000259" key="2">
    <source>
        <dbReference type="PROSITE" id="PS50837"/>
    </source>
</evidence>
<accession>A0A6A5ZSK3</accession>
<reference evidence="3" key="1">
    <citation type="journal article" date="2020" name="Stud. Mycol.">
        <title>101 Dothideomycetes genomes: a test case for predicting lifestyles and emergence of pathogens.</title>
        <authorList>
            <person name="Haridas S."/>
            <person name="Albert R."/>
            <person name="Binder M."/>
            <person name="Bloem J."/>
            <person name="Labutti K."/>
            <person name="Salamov A."/>
            <person name="Andreopoulos B."/>
            <person name="Baker S."/>
            <person name="Barry K."/>
            <person name="Bills G."/>
            <person name="Bluhm B."/>
            <person name="Cannon C."/>
            <person name="Castanera R."/>
            <person name="Culley D."/>
            <person name="Daum C."/>
            <person name="Ezra D."/>
            <person name="Gonzalez J."/>
            <person name="Henrissat B."/>
            <person name="Kuo A."/>
            <person name="Liang C."/>
            <person name="Lipzen A."/>
            <person name="Lutzoni F."/>
            <person name="Magnuson J."/>
            <person name="Mondo S."/>
            <person name="Nolan M."/>
            <person name="Ohm R."/>
            <person name="Pangilinan J."/>
            <person name="Park H.-J."/>
            <person name="Ramirez L."/>
            <person name="Alfaro M."/>
            <person name="Sun H."/>
            <person name="Tritt A."/>
            <person name="Yoshinaga Y."/>
            <person name="Zwiers L.-H."/>
            <person name="Turgeon B."/>
            <person name="Goodwin S."/>
            <person name="Spatafora J."/>
            <person name="Crous P."/>
            <person name="Grigoriev I."/>
        </authorList>
    </citation>
    <scope>NUCLEOTIDE SEQUENCE</scope>
    <source>
        <strain evidence="3">CBS 627.86</strain>
    </source>
</reference>
<dbReference type="Pfam" id="PF24883">
    <property type="entry name" value="NPHP3_N"/>
    <property type="match status" value="1"/>
</dbReference>
<dbReference type="EMBL" id="ML977310">
    <property type="protein sequence ID" value="KAF2122640.1"/>
    <property type="molecule type" value="Genomic_DNA"/>
</dbReference>